<sequence length="123" mass="14065">MENGKNMVQLHSHQDMVIHLNPKLTVRARRTLFREAAKRYIGNSGEVLDIHISGGENDKFEPFALCHKSFVFWCPNMQKKVQYLLLNVLCSNETKSLLFGQRANPMSGRKLALHFTLNTPSPL</sequence>
<keyword evidence="2" id="KW-1185">Reference proteome</keyword>
<organism evidence="1 2">
    <name type="scientific">Ataeniobius toweri</name>
    <dbReference type="NCBI Taxonomy" id="208326"/>
    <lineage>
        <taxon>Eukaryota</taxon>
        <taxon>Metazoa</taxon>
        <taxon>Chordata</taxon>
        <taxon>Craniata</taxon>
        <taxon>Vertebrata</taxon>
        <taxon>Euteleostomi</taxon>
        <taxon>Actinopterygii</taxon>
        <taxon>Neopterygii</taxon>
        <taxon>Teleostei</taxon>
        <taxon>Neoteleostei</taxon>
        <taxon>Acanthomorphata</taxon>
        <taxon>Ovalentaria</taxon>
        <taxon>Atherinomorphae</taxon>
        <taxon>Cyprinodontiformes</taxon>
        <taxon>Goodeidae</taxon>
        <taxon>Ataeniobius</taxon>
    </lineage>
</organism>
<name>A0ABU7C5X8_9TELE</name>
<proteinExistence type="predicted"/>
<comment type="caution">
    <text evidence="1">The sequence shown here is derived from an EMBL/GenBank/DDBJ whole genome shotgun (WGS) entry which is preliminary data.</text>
</comment>
<gene>
    <name evidence="1" type="ORF">ATANTOWER_006208</name>
</gene>
<accession>A0ABU7C5X8</accession>
<protein>
    <submittedName>
        <fullName evidence="1">Uncharacterized protein</fullName>
    </submittedName>
</protein>
<dbReference type="Proteomes" id="UP001345963">
    <property type="component" value="Unassembled WGS sequence"/>
</dbReference>
<evidence type="ECO:0000313" key="1">
    <source>
        <dbReference type="EMBL" id="MED6258357.1"/>
    </source>
</evidence>
<reference evidence="1 2" key="1">
    <citation type="submission" date="2021-07" db="EMBL/GenBank/DDBJ databases">
        <authorList>
            <person name="Palmer J.M."/>
        </authorList>
    </citation>
    <scope>NUCLEOTIDE SEQUENCE [LARGE SCALE GENOMIC DNA]</scope>
    <source>
        <strain evidence="1 2">AT_MEX2019</strain>
        <tissue evidence="1">Muscle</tissue>
    </source>
</reference>
<dbReference type="EMBL" id="JAHUTI010080373">
    <property type="protein sequence ID" value="MED6258357.1"/>
    <property type="molecule type" value="Genomic_DNA"/>
</dbReference>
<evidence type="ECO:0000313" key="2">
    <source>
        <dbReference type="Proteomes" id="UP001345963"/>
    </source>
</evidence>